<dbReference type="PANTHER" id="PTHR43304:SF1">
    <property type="entry name" value="PAC DOMAIN-CONTAINING PROTEIN"/>
    <property type="match status" value="1"/>
</dbReference>
<dbReference type="InterPro" id="IPR005467">
    <property type="entry name" value="His_kinase_dom"/>
</dbReference>
<organism evidence="10 11">
    <name type="scientific">Flavihumibacter solisilvae</name>
    <dbReference type="NCBI Taxonomy" id="1349421"/>
    <lineage>
        <taxon>Bacteria</taxon>
        <taxon>Pseudomonadati</taxon>
        <taxon>Bacteroidota</taxon>
        <taxon>Chitinophagia</taxon>
        <taxon>Chitinophagales</taxon>
        <taxon>Chitinophagaceae</taxon>
        <taxon>Flavihumibacter</taxon>
    </lineage>
</organism>
<proteinExistence type="predicted"/>
<dbReference type="InterPro" id="IPR003661">
    <property type="entry name" value="HisK_dim/P_dom"/>
</dbReference>
<comment type="caution">
    <text evidence="10">The sequence shown here is derived from an EMBL/GenBank/DDBJ whole genome shotgun (WGS) entry which is preliminary data.</text>
</comment>
<feature type="coiled-coil region" evidence="6">
    <location>
        <begin position="143"/>
        <end position="173"/>
    </location>
</feature>
<dbReference type="Gene3D" id="3.30.565.10">
    <property type="entry name" value="Histidine kinase-like ATPase, C-terminal domain"/>
    <property type="match status" value="1"/>
</dbReference>
<dbReference type="STRING" id="1349421.OI18_16120"/>
<dbReference type="SUPFAM" id="SSF55785">
    <property type="entry name" value="PYP-like sensor domain (PAS domain)"/>
    <property type="match status" value="1"/>
</dbReference>
<dbReference type="SMART" id="SM00387">
    <property type="entry name" value="HATPase_c"/>
    <property type="match status" value="1"/>
</dbReference>
<evidence type="ECO:0000259" key="7">
    <source>
        <dbReference type="PROSITE" id="PS50109"/>
    </source>
</evidence>
<dbReference type="PROSITE" id="PS50113">
    <property type="entry name" value="PAC"/>
    <property type="match status" value="1"/>
</dbReference>
<feature type="domain" description="Histidine kinase" evidence="7">
    <location>
        <begin position="328"/>
        <end position="542"/>
    </location>
</feature>
<keyword evidence="5 10" id="KW-0418">Kinase</keyword>
<dbReference type="NCBIfam" id="TIGR00229">
    <property type="entry name" value="sensory_box"/>
    <property type="match status" value="1"/>
</dbReference>
<dbReference type="InterPro" id="IPR000014">
    <property type="entry name" value="PAS"/>
</dbReference>
<evidence type="ECO:0000313" key="11">
    <source>
        <dbReference type="Proteomes" id="UP000031408"/>
    </source>
</evidence>
<keyword evidence="6" id="KW-0175">Coiled coil</keyword>
<feature type="domain" description="PAS" evidence="8">
    <location>
        <begin position="163"/>
        <end position="233"/>
    </location>
</feature>
<dbReference type="Pfam" id="PF13426">
    <property type="entry name" value="PAS_9"/>
    <property type="match status" value="1"/>
</dbReference>
<keyword evidence="11" id="KW-1185">Reference proteome</keyword>
<sequence>MDEIAKIALDNEMDLILAHKRSMKLAELSGLSLSAQTSFATAVSEVARTSIESGKRSYLVLGVKSDLKDDFIVASLTNQQTGENAKRGLEYAKRLVNKYQVLNNGGSTSIELYYAVPAFLKADIRKLDEWRTLFRNEPPVSPYEEIKRKNEQMQEMSERLQKSESQYKTLTNSLPLIIFSLGLEGNLLYANEWLSKFTGQTIESLNTDGWRSIVHEEDYDAFSHILKSHSARNAKVIRTQARFRNGNDADYFWHMVSITPFRDDKDELQYWIGYMVDIHAQKVYEETLKDNVELKQAQVQLELNQKMLQTYVDELNRSNKELQQFAFIASHDLQEPIRKLLFYSDYLLNQYETVLDNRGSDLLRNMHSASMRMRALIQDLLLFSHLNSKPLEFKPVDLNIIVKDALQDLEIAITEKNAQLNISSLPTVGGDAGMMRQLFENILGNSLKYSSTSRTPVINIRCTERNGQYEIVFEDNGIGFDEKYLPKVFTLFQRLHNREAYEGTGLGLAICQKIVELHQGRIWAEAREDVGASFFISLPSQLVKRSEL</sequence>
<evidence type="ECO:0000259" key="9">
    <source>
        <dbReference type="PROSITE" id="PS50113"/>
    </source>
</evidence>
<dbReference type="PRINTS" id="PR00344">
    <property type="entry name" value="BCTRLSENSOR"/>
</dbReference>
<dbReference type="SMART" id="SM00091">
    <property type="entry name" value="PAS"/>
    <property type="match status" value="1"/>
</dbReference>
<dbReference type="PROSITE" id="PS50109">
    <property type="entry name" value="HIS_KIN"/>
    <property type="match status" value="1"/>
</dbReference>
<keyword evidence="4" id="KW-0808">Transferase</keyword>
<dbReference type="AlphaFoldDB" id="A0A0C1LE03"/>
<dbReference type="InterPro" id="IPR036890">
    <property type="entry name" value="HATPase_C_sf"/>
</dbReference>
<dbReference type="GO" id="GO:0000155">
    <property type="term" value="F:phosphorelay sensor kinase activity"/>
    <property type="evidence" value="ECO:0007669"/>
    <property type="project" value="InterPro"/>
</dbReference>
<dbReference type="Pfam" id="PF02518">
    <property type="entry name" value="HATPase_c"/>
    <property type="match status" value="1"/>
</dbReference>
<comment type="catalytic activity">
    <reaction evidence="1">
        <text>ATP + protein L-histidine = ADP + protein N-phospho-L-histidine.</text>
        <dbReference type="EC" id="2.7.13.3"/>
    </reaction>
</comment>
<protein>
    <recommendedName>
        <fullName evidence="2">histidine kinase</fullName>
        <ecNumber evidence="2">2.7.13.3</ecNumber>
    </recommendedName>
</protein>
<dbReference type="OrthoDB" id="9766459at2"/>
<accession>A0A0C1LE03</accession>
<dbReference type="CDD" id="cd00082">
    <property type="entry name" value="HisKA"/>
    <property type="match status" value="1"/>
</dbReference>
<dbReference type="InterPro" id="IPR036097">
    <property type="entry name" value="HisK_dim/P_sf"/>
</dbReference>
<evidence type="ECO:0000313" key="10">
    <source>
        <dbReference type="EMBL" id="KIC93683.1"/>
    </source>
</evidence>
<evidence type="ECO:0000256" key="2">
    <source>
        <dbReference type="ARBA" id="ARBA00012438"/>
    </source>
</evidence>
<dbReference type="SUPFAM" id="SSF47384">
    <property type="entry name" value="Homodimeric domain of signal transducing histidine kinase"/>
    <property type="match status" value="1"/>
</dbReference>
<gene>
    <name evidence="10" type="ORF">OI18_16120</name>
</gene>
<reference evidence="10 11" key="1">
    <citation type="submission" date="2014-11" db="EMBL/GenBank/DDBJ databases">
        <title>Genome sequence of Flavihumibacter solisilvae 3-3.</title>
        <authorList>
            <person name="Zhou G."/>
            <person name="Li M."/>
            <person name="Wang G."/>
        </authorList>
    </citation>
    <scope>NUCLEOTIDE SEQUENCE [LARGE SCALE GENOMIC DNA]</scope>
    <source>
        <strain evidence="10 11">3-3</strain>
    </source>
</reference>
<dbReference type="Gene3D" id="3.30.450.20">
    <property type="entry name" value="PAS domain"/>
    <property type="match status" value="1"/>
</dbReference>
<keyword evidence="3" id="KW-0597">Phosphoprotein</keyword>
<dbReference type="InterPro" id="IPR004358">
    <property type="entry name" value="Sig_transdc_His_kin-like_C"/>
</dbReference>
<dbReference type="Gene3D" id="1.10.287.130">
    <property type="match status" value="1"/>
</dbReference>
<dbReference type="PROSITE" id="PS50112">
    <property type="entry name" value="PAS"/>
    <property type="match status" value="1"/>
</dbReference>
<feature type="domain" description="PAC" evidence="9">
    <location>
        <begin position="237"/>
        <end position="290"/>
    </location>
</feature>
<dbReference type="InterPro" id="IPR052162">
    <property type="entry name" value="Sensor_kinase/Photoreceptor"/>
</dbReference>
<evidence type="ECO:0000256" key="1">
    <source>
        <dbReference type="ARBA" id="ARBA00000085"/>
    </source>
</evidence>
<name>A0A0C1LE03_9BACT</name>
<dbReference type="CDD" id="cd00130">
    <property type="entry name" value="PAS"/>
    <property type="match status" value="1"/>
</dbReference>
<evidence type="ECO:0000256" key="4">
    <source>
        <dbReference type="ARBA" id="ARBA00022679"/>
    </source>
</evidence>
<dbReference type="EMBL" id="JSVC01000018">
    <property type="protein sequence ID" value="KIC93683.1"/>
    <property type="molecule type" value="Genomic_DNA"/>
</dbReference>
<dbReference type="RefSeq" id="WP_039141631.1">
    <property type="nucleotide sequence ID" value="NZ_JSVC01000018.1"/>
</dbReference>
<dbReference type="InterPro" id="IPR035965">
    <property type="entry name" value="PAS-like_dom_sf"/>
</dbReference>
<evidence type="ECO:0000259" key="8">
    <source>
        <dbReference type="PROSITE" id="PS50112"/>
    </source>
</evidence>
<dbReference type="InterPro" id="IPR001610">
    <property type="entry name" value="PAC"/>
</dbReference>
<dbReference type="SUPFAM" id="SSF55874">
    <property type="entry name" value="ATPase domain of HSP90 chaperone/DNA topoisomerase II/histidine kinase"/>
    <property type="match status" value="1"/>
</dbReference>
<dbReference type="SMART" id="SM00086">
    <property type="entry name" value="PAC"/>
    <property type="match status" value="1"/>
</dbReference>
<dbReference type="InterPro" id="IPR000700">
    <property type="entry name" value="PAS-assoc_C"/>
</dbReference>
<dbReference type="SMART" id="SM00388">
    <property type="entry name" value="HisKA"/>
    <property type="match status" value="1"/>
</dbReference>
<dbReference type="Pfam" id="PF00512">
    <property type="entry name" value="HisKA"/>
    <property type="match status" value="1"/>
</dbReference>
<evidence type="ECO:0000256" key="6">
    <source>
        <dbReference type="SAM" id="Coils"/>
    </source>
</evidence>
<dbReference type="InterPro" id="IPR003594">
    <property type="entry name" value="HATPase_dom"/>
</dbReference>
<evidence type="ECO:0000256" key="3">
    <source>
        <dbReference type="ARBA" id="ARBA00022553"/>
    </source>
</evidence>
<dbReference type="PANTHER" id="PTHR43304">
    <property type="entry name" value="PHYTOCHROME-LIKE PROTEIN CPH1"/>
    <property type="match status" value="1"/>
</dbReference>
<dbReference type="FunFam" id="3.30.565.10:FF:000006">
    <property type="entry name" value="Sensor histidine kinase WalK"/>
    <property type="match status" value="1"/>
</dbReference>
<dbReference type="Proteomes" id="UP000031408">
    <property type="component" value="Unassembled WGS sequence"/>
</dbReference>
<evidence type="ECO:0000256" key="5">
    <source>
        <dbReference type="ARBA" id="ARBA00022777"/>
    </source>
</evidence>
<dbReference type="EC" id="2.7.13.3" evidence="2"/>